<dbReference type="KEGG" id="agy:ATC03_11710"/>
<proteinExistence type="inferred from homology"/>
<dbReference type="NCBIfam" id="TIGR02734">
    <property type="entry name" value="crtI_fam"/>
    <property type="match status" value="1"/>
</dbReference>
<dbReference type="SUPFAM" id="SSF51905">
    <property type="entry name" value="FAD/NAD(P)-binding domain"/>
    <property type="match status" value="1"/>
</dbReference>
<dbReference type="PRINTS" id="PR00419">
    <property type="entry name" value="ADXRDTASE"/>
</dbReference>
<evidence type="ECO:0000313" key="7">
    <source>
        <dbReference type="EMBL" id="ANJ27289.1"/>
    </source>
</evidence>
<dbReference type="OrthoDB" id="9774675at2"/>
<dbReference type="PANTHER" id="PTHR43734">
    <property type="entry name" value="PHYTOENE DESATURASE"/>
    <property type="match status" value="1"/>
</dbReference>
<evidence type="ECO:0000256" key="5">
    <source>
        <dbReference type="SAM" id="MobiDB-lite"/>
    </source>
</evidence>
<evidence type="ECO:0000256" key="3">
    <source>
        <dbReference type="ARBA" id="ARBA00023002"/>
    </source>
</evidence>
<evidence type="ECO:0000256" key="4">
    <source>
        <dbReference type="RuleBase" id="RU362075"/>
    </source>
</evidence>
<dbReference type="Gene3D" id="3.50.50.60">
    <property type="entry name" value="FAD/NAD(P)-binding domain"/>
    <property type="match status" value="2"/>
</dbReference>
<keyword evidence="8" id="KW-1185">Reference proteome</keyword>
<evidence type="ECO:0000256" key="1">
    <source>
        <dbReference type="ARBA" id="ARBA00004829"/>
    </source>
</evidence>
<comment type="similarity">
    <text evidence="4">Belongs to the carotenoid/retinoid oxidoreductase family.</text>
</comment>
<dbReference type="PANTHER" id="PTHR43734:SF1">
    <property type="entry name" value="PHYTOENE DESATURASE"/>
    <property type="match status" value="1"/>
</dbReference>
<dbReference type="STRING" id="453304.ATC03_11710"/>
<feature type="region of interest" description="Disordered" evidence="5">
    <location>
        <begin position="510"/>
        <end position="544"/>
    </location>
</feature>
<feature type="compositionally biased region" description="Polar residues" evidence="5">
    <location>
        <begin position="535"/>
        <end position="544"/>
    </location>
</feature>
<dbReference type="GO" id="GO:0016491">
    <property type="term" value="F:oxidoreductase activity"/>
    <property type="evidence" value="ECO:0007669"/>
    <property type="project" value="UniProtKB-KW"/>
</dbReference>
<dbReference type="InterPro" id="IPR014105">
    <property type="entry name" value="Carotenoid/retinoid_OxRdtase"/>
</dbReference>
<dbReference type="RefSeq" id="WP_067877202.1">
    <property type="nucleotide sequence ID" value="NZ_CP013979.1"/>
</dbReference>
<evidence type="ECO:0000259" key="6">
    <source>
        <dbReference type="Pfam" id="PF01593"/>
    </source>
</evidence>
<comment type="pathway">
    <text evidence="1 4">Carotenoid biosynthesis.</text>
</comment>
<keyword evidence="3 4" id="KW-0560">Oxidoreductase</keyword>
<sequence>MIGGSERIAVIGGGIAGLATAALLARDGHRVTLLEASSVVGGRAGTWSRDGFRFDTGPSWYLMPEVFEHFFRLFGTSAERQLELTKLDPGYRVYADGYADAIDIRSTRAENVALFESVEPGAGAALERYLDSAASTYDIARRRFLYTNFDGVRGFASPEVLRGAARLTGLLTTPLDRFAARAVHDRRLQQVLGYPAVFLGSAPSMTPAMYHLMSHMDLEQGVFYPQGGFSRLIEAIASIASEAGVEIVCNARVEQIEITGESEPSVTGVRFVEASGAVRRVPAHRVVSAADLHHTETELLPPHARTYPERWWDRRTSGPGAVLAMLGVRGEVPGLAHHTLFFTEDWRENFGRIFGANPSVPDPASFYVCMPSATDASVAPPGDSNLFVLVPVPADVSIGRGGEDGRGDRLVEAAADRAIARIAEVAGEPDLASRIVVRRTVGPADFAADLNSWRGGALGPAHTLRQSAFLRGSNRSRRVRGLLYAGGSSVPGVGLPMCLISAENVVKRVRGDRTSGPLPEPEPGAPVAPAAPPASTGSKTRVPR</sequence>
<dbReference type="Proteomes" id="UP000078437">
    <property type="component" value="Chromosome"/>
</dbReference>
<evidence type="ECO:0000256" key="2">
    <source>
        <dbReference type="ARBA" id="ARBA00022746"/>
    </source>
</evidence>
<gene>
    <name evidence="7" type="ORF">ATC03_11710</name>
</gene>
<dbReference type="Pfam" id="PF01593">
    <property type="entry name" value="Amino_oxidase"/>
    <property type="match status" value="1"/>
</dbReference>
<feature type="domain" description="Amine oxidase" evidence="6">
    <location>
        <begin position="15"/>
        <end position="509"/>
    </location>
</feature>
<dbReference type="GO" id="GO:0016117">
    <property type="term" value="P:carotenoid biosynthetic process"/>
    <property type="evidence" value="ECO:0007669"/>
    <property type="project" value="UniProtKB-KW"/>
</dbReference>
<dbReference type="InterPro" id="IPR036188">
    <property type="entry name" value="FAD/NAD-bd_sf"/>
</dbReference>
<reference evidence="7 8" key="1">
    <citation type="journal article" date="2016" name="Int. J. Syst. Evol. Microbiol.">
        <title>Agromyces aureus sp. nov., isolated from the rhizosphere of Salix caprea L. grown in a heavy-metal-contaminated soil.</title>
        <authorList>
            <person name="Corretto E."/>
            <person name="Antonielli L."/>
            <person name="Sessitsch A."/>
            <person name="Compant S."/>
            <person name="Gorfer M."/>
            <person name="Kuffner M."/>
            <person name="Brader G."/>
        </authorList>
    </citation>
    <scope>NUCLEOTIDE SEQUENCE [LARGE SCALE GENOMIC DNA]</scope>
    <source>
        <strain evidence="7 8">AR33</strain>
    </source>
</reference>
<evidence type="ECO:0000313" key="8">
    <source>
        <dbReference type="Proteomes" id="UP000078437"/>
    </source>
</evidence>
<feature type="compositionally biased region" description="Pro residues" evidence="5">
    <location>
        <begin position="518"/>
        <end position="532"/>
    </location>
</feature>
<protein>
    <submittedName>
        <fullName evidence="7">Phytoene dehydrogenase</fullName>
    </submittedName>
</protein>
<keyword evidence="2 4" id="KW-0125">Carotenoid biosynthesis</keyword>
<dbReference type="InterPro" id="IPR002937">
    <property type="entry name" value="Amino_oxidase"/>
</dbReference>
<name>A0A191WGH5_9MICO</name>
<accession>A0A191WGH5</accession>
<dbReference type="EMBL" id="CP013979">
    <property type="protein sequence ID" value="ANJ27289.1"/>
    <property type="molecule type" value="Genomic_DNA"/>
</dbReference>
<reference evidence="8" key="2">
    <citation type="submission" date="2016-01" db="EMBL/GenBank/DDBJ databases">
        <title>Complete genome sequence of Agromyces aureus AR33T and comparison with related organisms.</title>
        <authorList>
            <person name="Corretto E."/>
            <person name="Antonielli L."/>
            <person name="Sessitsch A."/>
            <person name="Brader G."/>
        </authorList>
    </citation>
    <scope>NUCLEOTIDE SEQUENCE [LARGE SCALE GENOMIC DNA]</scope>
    <source>
        <strain evidence="8">AR33</strain>
    </source>
</reference>
<organism evidence="7 8">
    <name type="scientific">Agromyces aureus</name>
    <dbReference type="NCBI Taxonomy" id="453304"/>
    <lineage>
        <taxon>Bacteria</taxon>
        <taxon>Bacillati</taxon>
        <taxon>Actinomycetota</taxon>
        <taxon>Actinomycetes</taxon>
        <taxon>Micrococcales</taxon>
        <taxon>Microbacteriaceae</taxon>
        <taxon>Agromyces</taxon>
    </lineage>
</organism>
<dbReference type="AlphaFoldDB" id="A0A191WGH5"/>